<dbReference type="GO" id="GO:0031418">
    <property type="term" value="F:L-ascorbic acid binding"/>
    <property type="evidence" value="ECO:0007669"/>
    <property type="project" value="UniProtKB-KW"/>
</dbReference>
<keyword evidence="4" id="KW-0223">Dioxygenase</keyword>
<dbReference type="PROSITE" id="PS51471">
    <property type="entry name" value="FE2OG_OXY"/>
    <property type="match status" value="1"/>
</dbReference>
<dbReference type="GO" id="GO:0005506">
    <property type="term" value="F:iron ion binding"/>
    <property type="evidence" value="ECO:0007669"/>
    <property type="project" value="InterPro"/>
</dbReference>
<comment type="cofactor">
    <cofactor evidence="1">
        <name>L-ascorbate</name>
        <dbReference type="ChEBI" id="CHEBI:38290"/>
    </cofactor>
</comment>
<keyword evidence="6" id="KW-0408">Iron</keyword>
<dbReference type="InterPro" id="IPR045054">
    <property type="entry name" value="P4HA-like"/>
</dbReference>
<dbReference type="InterPro" id="IPR006620">
    <property type="entry name" value="Pro_4_hyd_alph"/>
</dbReference>
<keyword evidence="2" id="KW-0479">Metal-binding</keyword>
<dbReference type="Gene3D" id="2.60.120.620">
    <property type="entry name" value="q2cbj1_9rhob like domain"/>
    <property type="match status" value="1"/>
</dbReference>
<dbReference type="AlphaFoldDB" id="A0A916JC80"/>
<reference evidence="8" key="1">
    <citation type="submission" date="2021-04" db="EMBL/GenBank/DDBJ databases">
        <authorList>
            <person name="Rodrigo-Torres L."/>
            <person name="Arahal R. D."/>
            <person name="Lucena T."/>
        </authorList>
    </citation>
    <scope>NUCLEOTIDE SEQUENCE</scope>
    <source>
        <strain evidence="8">CECT 9275</strain>
    </source>
</reference>
<evidence type="ECO:0000256" key="2">
    <source>
        <dbReference type="ARBA" id="ARBA00022723"/>
    </source>
</evidence>
<name>A0A916JC80_9BACT</name>
<keyword evidence="9" id="KW-1185">Reference proteome</keyword>
<evidence type="ECO:0000256" key="3">
    <source>
        <dbReference type="ARBA" id="ARBA00022896"/>
    </source>
</evidence>
<evidence type="ECO:0000313" key="9">
    <source>
        <dbReference type="Proteomes" id="UP000680038"/>
    </source>
</evidence>
<evidence type="ECO:0000256" key="1">
    <source>
        <dbReference type="ARBA" id="ARBA00001961"/>
    </source>
</evidence>
<dbReference type="InterPro" id="IPR044862">
    <property type="entry name" value="Pro_4_hyd_alph_FE2OG_OXY"/>
</dbReference>
<dbReference type="GO" id="GO:0004656">
    <property type="term" value="F:procollagen-proline 4-dioxygenase activity"/>
    <property type="evidence" value="ECO:0007669"/>
    <property type="project" value="TreeGrafter"/>
</dbReference>
<dbReference type="InterPro" id="IPR005123">
    <property type="entry name" value="Oxoglu/Fe-dep_dioxygenase_dom"/>
</dbReference>
<organism evidence="8 9">
    <name type="scientific">Dyadobacter helix</name>
    <dbReference type="NCBI Taxonomy" id="2822344"/>
    <lineage>
        <taxon>Bacteria</taxon>
        <taxon>Pseudomonadati</taxon>
        <taxon>Bacteroidota</taxon>
        <taxon>Cytophagia</taxon>
        <taxon>Cytophagales</taxon>
        <taxon>Spirosomataceae</taxon>
        <taxon>Dyadobacter</taxon>
    </lineage>
</organism>
<dbReference type="PANTHER" id="PTHR10869:SF246">
    <property type="entry name" value="TRANSMEMBRANE PROLYL 4-HYDROXYLASE"/>
    <property type="match status" value="1"/>
</dbReference>
<sequence>MSISDELLIHKLFYIDNMISPETCMTMYLDMSENAVFQSSMVSDKRGDRNAATDTNYNDITHDGRISETAFAHTYTEKTRNALALIAKDVASILGVDTNQFEPWQCTRYRSGGLFDYHDDCGNWASNERLYTVMLTLRAPDFGGGTHFPRLNKEIPSKMARLLIWRNLDEDFLCDGTSMHAGMPVGKEGEEDEKMIVVTWVRRLKYVS</sequence>
<dbReference type="EMBL" id="CAJRAF010000002">
    <property type="protein sequence ID" value="CAG5001928.1"/>
    <property type="molecule type" value="Genomic_DNA"/>
</dbReference>
<evidence type="ECO:0000256" key="4">
    <source>
        <dbReference type="ARBA" id="ARBA00022964"/>
    </source>
</evidence>
<dbReference type="Pfam" id="PF13640">
    <property type="entry name" value="2OG-FeII_Oxy_3"/>
    <property type="match status" value="1"/>
</dbReference>
<evidence type="ECO:0000256" key="6">
    <source>
        <dbReference type="ARBA" id="ARBA00023004"/>
    </source>
</evidence>
<protein>
    <recommendedName>
        <fullName evidence="7">Fe2OG dioxygenase domain-containing protein</fullName>
    </recommendedName>
</protein>
<dbReference type="PANTHER" id="PTHR10869">
    <property type="entry name" value="PROLYL 4-HYDROXYLASE ALPHA SUBUNIT"/>
    <property type="match status" value="1"/>
</dbReference>
<gene>
    <name evidence="8" type="ORF">DYBT9275_02769</name>
</gene>
<accession>A0A916JC80</accession>
<keyword evidence="5" id="KW-0560">Oxidoreductase</keyword>
<proteinExistence type="predicted"/>
<evidence type="ECO:0000259" key="7">
    <source>
        <dbReference type="PROSITE" id="PS51471"/>
    </source>
</evidence>
<evidence type="ECO:0000256" key="5">
    <source>
        <dbReference type="ARBA" id="ARBA00023002"/>
    </source>
</evidence>
<dbReference type="SMART" id="SM00702">
    <property type="entry name" value="P4Hc"/>
    <property type="match status" value="1"/>
</dbReference>
<evidence type="ECO:0000313" key="8">
    <source>
        <dbReference type="EMBL" id="CAG5001928.1"/>
    </source>
</evidence>
<comment type="caution">
    <text evidence="8">The sequence shown here is derived from an EMBL/GenBank/DDBJ whole genome shotgun (WGS) entry which is preliminary data.</text>
</comment>
<dbReference type="Proteomes" id="UP000680038">
    <property type="component" value="Unassembled WGS sequence"/>
</dbReference>
<keyword evidence="3" id="KW-0847">Vitamin C</keyword>
<feature type="domain" description="Fe2OG dioxygenase" evidence="7">
    <location>
        <begin position="100"/>
        <end position="203"/>
    </location>
</feature>
<dbReference type="RefSeq" id="WP_215239341.1">
    <property type="nucleotide sequence ID" value="NZ_CAJRAF010000002.1"/>
</dbReference>